<gene>
    <name evidence="3" type="ORF">SAMN04487779_1001550</name>
</gene>
<evidence type="ECO:0000313" key="3">
    <source>
        <dbReference type="EMBL" id="SDC31432.1"/>
    </source>
</evidence>
<dbReference type="RefSeq" id="WP_090560837.1">
    <property type="nucleotide sequence ID" value="NZ_FMXZ01000001.1"/>
</dbReference>
<keyword evidence="4" id="KW-1185">Reference proteome</keyword>
<reference evidence="3 4" key="1">
    <citation type="submission" date="2016-10" db="EMBL/GenBank/DDBJ databases">
        <authorList>
            <person name="de Groot N.N."/>
        </authorList>
    </citation>
    <scope>NUCLEOTIDE SEQUENCE [LARGE SCALE GENOMIC DNA]</scope>
    <source>
        <strain evidence="3 4">CPCC 100156</strain>
    </source>
</reference>
<dbReference type="AlphaFoldDB" id="A0A1G6KJZ1"/>
<dbReference type="SMART" id="SM01007">
    <property type="entry name" value="Aldolase_II"/>
    <property type="match status" value="1"/>
</dbReference>
<dbReference type="EMBL" id="FMZX01000001">
    <property type="protein sequence ID" value="SDC31432.1"/>
    <property type="molecule type" value="Genomic_DNA"/>
</dbReference>
<dbReference type="OrthoDB" id="5291399at2"/>
<dbReference type="InterPro" id="IPR036409">
    <property type="entry name" value="Aldolase_II/adducin_N_sf"/>
</dbReference>
<comment type="similarity">
    <text evidence="1">Belongs to the aldolase class II family.</text>
</comment>
<dbReference type="STRING" id="938405.SAMN02927895_00740"/>
<dbReference type="PANTHER" id="PTHR10672">
    <property type="entry name" value="ADDUCIN"/>
    <property type="match status" value="1"/>
</dbReference>
<dbReference type="SUPFAM" id="SSF53639">
    <property type="entry name" value="AraD/HMP-PK domain-like"/>
    <property type="match status" value="1"/>
</dbReference>
<dbReference type="PANTHER" id="PTHR10672:SF3">
    <property type="entry name" value="PROTEIN HU-LI TAI SHAO"/>
    <property type="match status" value="1"/>
</dbReference>
<organism evidence="3 4">
    <name type="scientific">Belnapia rosea</name>
    <dbReference type="NCBI Taxonomy" id="938405"/>
    <lineage>
        <taxon>Bacteria</taxon>
        <taxon>Pseudomonadati</taxon>
        <taxon>Pseudomonadota</taxon>
        <taxon>Alphaproteobacteria</taxon>
        <taxon>Acetobacterales</taxon>
        <taxon>Roseomonadaceae</taxon>
        <taxon>Belnapia</taxon>
    </lineage>
</organism>
<dbReference type="InterPro" id="IPR051017">
    <property type="entry name" value="Aldolase-II_Adducin_sf"/>
</dbReference>
<dbReference type="GO" id="GO:0005856">
    <property type="term" value="C:cytoskeleton"/>
    <property type="evidence" value="ECO:0007669"/>
    <property type="project" value="TreeGrafter"/>
</dbReference>
<sequence>MPLESVPAQDLTLADQRWQARVDLAAAHRLAVMHGFNEGIFNHFTLRVPGTDDRYYQIPFGLHWSEVTASCFMEIGYDGERLAGEGEIERSAYCIHAPMHRMLSEAAAVFHTHMPFASALSRLEDPRILPIGQTELGTMLSTAYDLTYTGLAYDPAEGERLAGVIGDKKILIMANHGVATVGRTVAEAYDRLYYIERVAQVQLYAMWTNKPLRHLPQDVIDHTMAAFRDNSVKYGGRSNSDWHFSALKRILDRKEPDYKE</sequence>
<dbReference type="InterPro" id="IPR001303">
    <property type="entry name" value="Aldolase_II/adducin_N"/>
</dbReference>
<evidence type="ECO:0000259" key="2">
    <source>
        <dbReference type="SMART" id="SM01007"/>
    </source>
</evidence>
<evidence type="ECO:0000256" key="1">
    <source>
        <dbReference type="ARBA" id="ARBA00037961"/>
    </source>
</evidence>
<name>A0A1G6KJZ1_9PROT</name>
<feature type="domain" description="Class II aldolase/adducin N-terminal" evidence="2">
    <location>
        <begin position="22"/>
        <end position="203"/>
    </location>
</feature>
<evidence type="ECO:0000313" key="4">
    <source>
        <dbReference type="Proteomes" id="UP000198925"/>
    </source>
</evidence>
<dbReference type="GO" id="GO:0051015">
    <property type="term" value="F:actin filament binding"/>
    <property type="evidence" value="ECO:0007669"/>
    <property type="project" value="TreeGrafter"/>
</dbReference>
<dbReference type="Pfam" id="PF00596">
    <property type="entry name" value="Aldolase_II"/>
    <property type="match status" value="1"/>
</dbReference>
<proteinExistence type="inferred from homology"/>
<dbReference type="Proteomes" id="UP000198925">
    <property type="component" value="Unassembled WGS sequence"/>
</dbReference>
<accession>A0A1G6KJZ1</accession>
<protein>
    <submittedName>
        <fullName evidence="3">Ribulose-5-phosphate 4-epimerase/Fuculose-1-phosphate aldolase</fullName>
    </submittedName>
</protein>
<dbReference type="Gene3D" id="3.40.225.10">
    <property type="entry name" value="Class II aldolase/adducin N-terminal domain"/>
    <property type="match status" value="1"/>
</dbReference>